<organism evidence="1 2">
    <name type="scientific">Parnassius mnemosyne</name>
    <name type="common">clouded apollo</name>
    <dbReference type="NCBI Taxonomy" id="213953"/>
    <lineage>
        <taxon>Eukaryota</taxon>
        <taxon>Metazoa</taxon>
        <taxon>Ecdysozoa</taxon>
        <taxon>Arthropoda</taxon>
        <taxon>Hexapoda</taxon>
        <taxon>Insecta</taxon>
        <taxon>Pterygota</taxon>
        <taxon>Neoptera</taxon>
        <taxon>Endopterygota</taxon>
        <taxon>Lepidoptera</taxon>
        <taxon>Glossata</taxon>
        <taxon>Ditrysia</taxon>
        <taxon>Papilionoidea</taxon>
        <taxon>Papilionidae</taxon>
        <taxon>Parnassiinae</taxon>
        <taxon>Parnassini</taxon>
        <taxon>Parnassius</taxon>
        <taxon>Driopa</taxon>
    </lineage>
</organism>
<evidence type="ECO:0000313" key="1">
    <source>
        <dbReference type="EMBL" id="CAK1578681.1"/>
    </source>
</evidence>
<accession>A0AAV1K6G7</accession>
<sequence>MTPNVKQLNTNVILNGEKLSLVDTTIFLEITLDVKLQWSPHISKLVSRLSSAAYAVKNIRSLTSVETAKLVYFSYFHSIISYGILLWGHTTDTEIIFVLQKRAIRAIYNLKPKESLRQKFKEINILTLASQCIYENVMYVHKNKSSF</sequence>
<dbReference type="EMBL" id="CAVLGL010000001">
    <property type="protein sequence ID" value="CAK1578681.1"/>
    <property type="molecule type" value="Genomic_DNA"/>
</dbReference>
<name>A0AAV1K6G7_9NEOP</name>
<proteinExistence type="predicted"/>
<keyword evidence="2" id="KW-1185">Reference proteome</keyword>
<protein>
    <submittedName>
        <fullName evidence="1">Uncharacterized protein</fullName>
    </submittedName>
</protein>
<gene>
    <name evidence="1" type="ORF">PARMNEM_LOCUS731</name>
</gene>
<reference evidence="1 2" key="1">
    <citation type="submission" date="2023-11" db="EMBL/GenBank/DDBJ databases">
        <authorList>
            <person name="Hedman E."/>
            <person name="Englund M."/>
            <person name="Stromberg M."/>
            <person name="Nyberg Akerstrom W."/>
            <person name="Nylinder S."/>
            <person name="Jareborg N."/>
            <person name="Kallberg Y."/>
            <person name="Kronander E."/>
        </authorList>
    </citation>
    <scope>NUCLEOTIDE SEQUENCE [LARGE SCALE GENOMIC DNA]</scope>
</reference>
<dbReference type="AlphaFoldDB" id="A0AAV1K6G7"/>
<dbReference type="Proteomes" id="UP001314205">
    <property type="component" value="Unassembled WGS sequence"/>
</dbReference>
<comment type="caution">
    <text evidence="1">The sequence shown here is derived from an EMBL/GenBank/DDBJ whole genome shotgun (WGS) entry which is preliminary data.</text>
</comment>
<feature type="non-terminal residue" evidence="1">
    <location>
        <position position="147"/>
    </location>
</feature>
<evidence type="ECO:0000313" key="2">
    <source>
        <dbReference type="Proteomes" id="UP001314205"/>
    </source>
</evidence>